<keyword evidence="1" id="KW-1133">Transmembrane helix</keyword>
<sequence length="358" mass="38854">MTLSAGLFVIFLIVLLGPFLVKKIEHNLEAFLFSMGILAVTLDHFLLKVSEVAADEIMPSWNLTLIEKAIIDPIEITLAVLIAGLLFHYGRKSLKGFTDSILEKVPLKVFVFLIVVVLGILSSIVTAIIAALLLVELVSALKLNRQTEINLVIIACFAIGLGAALTPVGEPLSTIVIKTKLQADFWFLFDQLGKYIIPGVLAMGILSIFFVGKKEKSKDSLAAAEEKETLKDVGVRAFKVYIFVMALVFLGIGFTPIIEWYIKALSPEILYWVNSVSAILDNATLASAEITKGMATLQINAALMGLLIAGGMLIPGNIPNIISANKLGITSKEWAKLGVPLGIVIMVVYFIVLFVLKL</sequence>
<dbReference type="PATRIC" id="fig|1719120.3.peg.1330"/>
<accession>A0A0P8E1R9</accession>
<protein>
    <submittedName>
        <fullName evidence="2">Cation transporter</fullName>
    </submittedName>
</protein>
<evidence type="ECO:0000313" key="2">
    <source>
        <dbReference type="EMBL" id="KPQ44177.1"/>
    </source>
</evidence>
<feature type="transmembrane region" description="Helical" evidence="1">
    <location>
        <begin position="295"/>
        <end position="314"/>
    </location>
</feature>
<feature type="transmembrane region" description="Helical" evidence="1">
    <location>
        <begin position="195"/>
        <end position="212"/>
    </location>
</feature>
<comment type="caution">
    <text evidence="2">The sequence shown here is derived from an EMBL/GenBank/DDBJ whole genome shotgun (WGS) entry which is preliminary data.</text>
</comment>
<evidence type="ECO:0000256" key="1">
    <source>
        <dbReference type="SAM" id="Phobius"/>
    </source>
</evidence>
<dbReference type="PIRSF" id="PIRSF019205">
    <property type="entry name" value="DUF1646"/>
    <property type="match status" value="1"/>
</dbReference>
<dbReference type="Proteomes" id="UP000050360">
    <property type="component" value="Unassembled WGS sequence"/>
</dbReference>
<dbReference type="EMBL" id="LKCM01000104">
    <property type="protein sequence ID" value="KPQ44177.1"/>
    <property type="molecule type" value="Genomic_DNA"/>
</dbReference>
<feature type="transmembrane region" description="Helical" evidence="1">
    <location>
        <begin position="31"/>
        <end position="49"/>
    </location>
</feature>
<evidence type="ECO:0000313" key="3">
    <source>
        <dbReference type="Proteomes" id="UP000050360"/>
    </source>
</evidence>
<organism evidence="2 3">
    <name type="scientific">Candidatus Methanoperedens nitratireducens</name>
    <dbReference type="NCBI Taxonomy" id="1392998"/>
    <lineage>
        <taxon>Archaea</taxon>
        <taxon>Methanobacteriati</taxon>
        <taxon>Methanobacteriota</taxon>
        <taxon>Stenosarchaea group</taxon>
        <taxon>Methanomicrobia</taxon>
        <taxon>Methanosarcinales</taxon>
        <taxon>ANME-2 cluster</taxon>
        <taxon>Candidatus Methanoperedentaceae</taxon>
        <taxon>Candidatus Methanoperedens</taxon>
    </lineage>
</organism>
<feature type="transmembrane region" description="Helical" evidence="1">
    <location>
        <begin position="240"/>
        <end position="263"/>
    </location>
</feature>
<dbReference type="InterPro" id="IPR012443">
    <property type="entry name" value="DUF1646"/>
</dbReference>
<proteinExistence type="predicted"/>
<keyword evidence="1" id="KW-0812">Transmembrane</keyword>
<gene>
    <name evidence="2" type="ORF">MPEBLZ_01240</name>
</gene>
<dbReference type="Pfam" id="PF07854">
    <property type="entry name" value="DUF1646"/>
    <property type="match status" value="1"/>
</dbReference>
<feature type="transmembrane region" description="Helical" evidence="1">
    <location>
        <begin position="334"/>
        <end position="356"/>
    </location>
</feature>
<feature type="transmembrane region" description="Helical" evidence="1">
    <location>
        <begin position="147"/>
        <end position="165"/>
    </location>
</feature>
<dbReference type="AlphaFoldDB" id="A0A0P8E1R9"/>
<reference evidence="2 3" key="1">
    <citation type="submission" date="2015-09" db="EMBL/GenBank/DDBJ databases">
        <title>A metagenomics-based metabolic model of nitrate-dependent anaerobic oxidation of methane by Methanoperedens-like archaea.</title>
        <authorList>
            <person name="Arshad A."/>
            <person name="Speth D.R."/>
            <person name="De Graaf R.M."/>
            <person name="Op Den Camp H.J."/>
            <person name="Jetten M.S."/>
            <person name="Welte C.U."/>
        </authorList>
    </citation>
    <scope>NUCLEOTIDE SEQUENCE [LARGE SCALE GENOMIC DNA]</scope>
</reference>
<keyword evidence="1" id="KW-0472">Membrane</keyword>
<name>A0A0P8E1R9_9EURY</name>
<feature type="transmembrane region" description="Helical" evidence="1">
    <location>
        <begin position="109"/>
        <end position="135"/>
    </location>
</feature>